<organism evidence="1 2">
    <name type="scientific">Bacillus rugosus</name>
    <dbReference type="NCBI Taxonomy" id="2715209"/>
    <lineage>
        <taxon>Bacteria</taxon>
        <taxon>Bacillati</taxon>
        <taxon>Bacillota</taxon>
        <taxon>Bacilli</taxon>
        <taxon>Bacillales</taxon>
        <taxon>Bacillaceae</taxon>
        <taxon>Bacillus</taxon>
    </lineage>
</organism>
<name>A0ACD4A320_9BACI</name>
<protein>
    <submittedName>
        <fullName evidence="1">SDR family oxidoreductase</fullName>
    </submittedName>
</protein>
<keyword evidence="2" id="KW-1185">Reference proteome</keyword>
<accession>A0ACD4A320</accession>
<reference evidence="1" key="1">
    <citation type="submission" date="2022-04" db="EMBL/GenBank/DDBJ databases">
        <title>Complete genome of Bacillus.</title>
        <authorList>
            <person name="Kong X."/>
            <person name="Hou M."/>
        </authorList>
    </citation>
    <scope>NUCLEOTIDE SEQUENCE</scope>
    <source>
        <strain evidence="1">A78.1</strain>
    </source>
</reference>
<sequence length="259" mass="27609">MCLLKDTISCKLFFKYLKVLDITGGTSGIGLATAQKFVNEGAYVYITGRRQNELDKAVNQIGKNVTGVQGDISKLEDLDKLYDIIKQEKGKLDILFANAGIGNFLPLGEITEEQVDRTFDINVKGTIFTVQKALSLFPDKVGSIIVTGSTAGSIGNPAFSVYGASKAALRALVCNWILDLKGTEIRVNVVSPGVILTPAYDELFGDALEGAMENTRNTVPAGKVGTPEEVANAVSFLASDESSYLTGVELFVDGGLAQV</sequence>
<proteinExistence type="predicted"/>
<evidence type="ECO:0000313" key="1">
    <source>
        <dbReference type="EMBL" id="UPV80528.1"/>
    </source>
</evidence>
<evidence type="ECO:0000313" key="2">
    <source>
        <dbReference type="Proteomes" id="UP000830837"/>
    </source>
</evidence>
<dbReference type="EMBL" id="CP096590">
    <property type="protein sequence ID" value="UPV80528.1"/>
    <property type="molecule type" value="Genomic_DNA"/>
</dbReference>
<dbReference type="Proteomes" id="UP000830837">
    <property type="component" value="Chromosome"/>
</dbReference>
<gene>
    <name evidence="1" type="ORF">M0696_07525</name>
</gene>